<dbReference type="InterPro" id="IPR036388">
    <property type="entry name" value="WH-like_DNA-bd_sf"/>
</dbReference>
<sequence>MMASQCRVQTELLGTPSDEFTQLIVAGGIRDCGLALSVSAWLAGEVRQGIDLAADAAQDVRHGHCSPLASLWHALLLVRVRDLRGGARVLADAQGHPGADDELTAARLVCRAELALGSGDTGEAVAQATVGVRLAERAGVHALLPNLHAVLALGAVRQSDLGTALGYARLLGDDALIRRTAYAPGQSAWAAAQVFEAATGPTSVAHLVERLIVDDRLNRELLVAQPAAAAWLVRVARAVGEEKLAMRCAERADLIARSSWGFRAVHAAALHAGGLLERNPDKLRAAAALHLDRWASASASEDQAEVLSEQRAGRDTAVAQLRQAAILYGETGAVRDLARVTSRLRDLGVRSGRAMRPMRRNGHRVGSLTDTEFSVANLVSQGLTNDQVGQRLYISGHTVAFHLKKIFRKLEMSSRVELAGSWSDPDGRSAGRRLSGGARAALRIRPLRVAVVARSDAARATTVGRTRLPPHA</sequence>
<name>C6ZCQ9_9ACTN</name>
<evidence type="ECO:0000259" key="4">
    <source>
        <dbReference type="PROSITE" id="PS50043"/>
    </source>
</evidence>
<gene>
    <name evidence="5" type="primary">ttnQ</name>
</gene>
<dbReference type="CDD" id="cd06170">
    <property type="entry name" value="LuxR_C_like"/>
    <property type="match status" value="1"/>
</dbReference>
<dbReference type="GO" id="GO:0006355">
    <property type="term" value="P:regulation of DNA-templated transcription"/>
    <property type="evidence" value="ECO:0007669"/>
    <property type="project" value="InterPro"/>
</dbReference>
<dbReference type="AlphaFoldDB" id="C6ZCQ9"/>
<dbReference type="EMBL" id="EU035755">
    <property type="protein sequence ID" value="ABV91302.1"/>
    <property type="molecule type" value="Genomic_DNA"/>
</dbReference>
<evidence type="ECO:0000256" key="1">
    <source>
        <dbReference type="ARBA" id="ARBA00023015"/>
    </source>
</evidence>
<proteinExistence type="predicted"/>
<dbReference type="SUPFAM" id="SSF46894">
    <property type="entry name" value="C-terminal effector domain of the bipartite response regulators"/>
    <property type="match status" value="1"/>
</dbReference>
<evidence type="ECO:0000313" key="5">
    <source>
        <dbReference type="EMBL" id="ABV91302.1"/>
    </source>
</evidence>
<evidence type="ECO:0000256" key="2">
    <source>
        <dbReference type="ARBA" id="ARBA00023125"/>
    </source>
</evidence>
<dbReference type="SMART" id="SM00421">
    <property type="entry name" value="HTH_LUXR"/>
    <property type="match status" value="1"/>
</dbReference>
<protein>
    <submittedName>
        <fullName evidence="5">Putative regulatory protein</fullName>
    </submittedName>
</protein>
<evidence type="ECO:0000256" key="3">
    <source>
        <dbReference type="ARBA" id="ARBA00023163"/>
    </source>
</evidence>
<dbReference type="PANTHER" id="PTHR44688:SF16">
    <property type="entry name" value="DNA-BINDING TRANSCRIPTIONAL ACTIVATOR DEVR_DOSR"/>
    <property type="match status" value="1"/>
</dbReference>
<keyword evidence="2" id="KW-0238">DNA-binding</keyword>
<dbReference type="Gene3D" id="1.10.10.10">
    <property type="entry name" value="Winged helix-like DNA-binding domain superfamily/Winged helix DNA-binding domain"/>
    <property type="match status" value="1"/>
</dbReference>
<reference evidence="5" key="1">
    <citation type="journal article" date="2009" name="J. Nat. Prod.">
        <title>Characterization of the tautomycetin biosynthetic gene cluster from Streptomyces griseochromogenes provides new insight into dialkylmaleic anhydride biosynthesis.</title>
        <authorList>
            <person name="Li W."/>
            <person name="Luo Y."/>
            <person name="Ju J."/>
            <person name="Rajski S.R."/>
            <person name="Osada H."/>
            <person name="Shen B."/>
        </authorList>
    </citation>
    <scope>NUCLEOTIDE SEQUENCE</scope>
</reference>
<accession>C6ZCQ9</accession>
<keyword evidence="1" id="KW-0805">Transcription regulation</keyword>
<dbReference type="InterPro" id="IPR016032">
    <property type="entry name" value="Sig_transdc_resp-reg_C-effctor"/>
</dbReference>
<feature type="domain" description="HTH luxR-type" evidence="4">
    <location>
        <begin position="361"/>
        <end position="426"/>
    </location>
</feature>
<dbReference type="PRINTS" id="PR00038">
    <property type="entry name" value="HTHLUXR"/>
</dbReference>
<dbReference type="PROSITE" id="PS50043">
    <property type="entry name" value="HTH_LUXR_2"/>
    <property type="match status" value="1"/>
</dbReference>
<organism evidence="5">
    <name type="scientific">Streptomyces griseochromogenes</name>
    <dbReference type="NCBI Taxonomy" id="68214"/>
    <lineage>
        <taxon>Bacteria</taxon>
        <taxon>Bacillati</taxon>
        <taxon>Actinomycetota</taxon>
        <taxon>Actinomycetes</taxon>
        <taxon>Kitasatosporales</taxon>
        <taxon>Streptomycetaceae</taxon>
        <taxon>Streptomyces</taxon>
    </lineage>
</organism>
<dbReference type="PANTHER" id="PTHR44688">
    <property type="entry name" value="DNA-BINDING TRANSCRIPTIONAL ACTIVATOR DEVR_DOSR"/>
    <property type="match status" value="1"/>
</dbReference>
<dbReference type="Pfam" id="PF00196">
    <property type="entry name" value="GerE"/>
    <property type="match status" value="1"/>
</dbReference>
<keyword evidence="3" id="KW-0804">Transcription</keyword>
<dbReference type="GO" id="GO:0003677">
    <property type="term" value="F:DNA binding"/>
    <property type="evidence" value="ECO:0007669"/>
    <property type="project" value="UniProtKB-KW"/>
</dbReference>
<dbReference type="InterPro" id="IPR000792">
    <property type="entry name" value="Tscrpt_reg_LuxR_C"/>
</dbReference>